<reference evidence="1 2" key="1">
    <citation type="submission" date="2019-06" db="EMBL/GenBank/DDBJ databases">
        <title>Enrichment of Autotrophic Halophilic Microorganisms from Red Sea Brine Pool Using Microbial Electrosynthesis System.</title>
        <authorList>
            <person name="Alqahtani M.F."/>
            <person name="Bajracharya S."/>
            <person name="Katuri K.P."/>
            <person name="Ali M."/>
            <person name="Saikaly P.E."/>
        </authorList>
    </citation>
    <scope>NUCLEOTIDE SEQUENCE [LARGE SCALE GENOMIC DNA]</scope>
    <source>
        <strain evidence="1">MES15</strain>
    </source>
</reference>
<dbReference type="Proteomes" id="UP000431462">
    <property type="component" value="Unassembled WGS sequence"/>
</dbReference>
<dbReference type="InterPro" id="IPR053714">
    <property type="entry name" value="Iso_Racemase_Enz_sf"/>
</dbReference>
<dbReference type="AlphaFoldDB" id="A0A844HXA8"/>
<dbReference type="PANTHER" id="PTHR40267:SF1">
    <property type="entry name" value="BLR3294 PROTEIN"/>
    <property type="match status" value="1"/>
</dbReference>
<dbReference type="PANTHER" id="PTHR40267">
    <property type="entry name" value="BLR3294 PROTEIN"/>
    <property type="match status" value="1"/>
</dbReference>
<organism evidence="1 2">
    <name type="scientific">Marinobacter adhaerens</name>
    <dbReference type="NCBI Taxonomy" id="1033846"/>
    <lineage>
        <taxon>Bacteria</taxon>
        <taxon>Pseudomonadati</taxon>
        <taxon>Pseudomonadota</taxon>
        <taxon>Gammaproteobacteria</taxon>
        <taxon>Pseudomonadales</taxon>
        <taxon>Marinobacteraceae</taxon>
        <taxon>Marinobacter</taxon>
    </lineage>
</organism>
<dbReference type="PIRSF" id="PIRSF015736">
    <property type="entry name" value="MI"/>
    <property type="match status" value="1"/>
</dbReference>
<sequence>MNHAPPPARLGFLYPGHAAEGDYPLMGSMIEPPAQVKLIHTEFLEDAHTVKALSEMGSINRLSKGAQALVGSGIESVMWTSTSASFVLGLDGIRQQIDTLEKLLGVPASTTSMAFARAVKAIDARRVAIAATYPEEVARRFQAFLDHFEIEVVHLASQGIVTAAEVGTLDREEVIDFALANARQDADALLIPDTALHSAAWLTDLERAIGQPVLTANQVSFWEALRLCGKLTPQRGLGHLFKQMPMG</sequence>
<proteinExistence type="predicted"/>
<accession>A0A844HXA8</accession>
<dbReference type="Gene3D" id="3.40.50.12500">
    <property type="match status" value="1"/>
</dbReference>
<dbReference type="Pfam" id="PF17645">
    <property type="entry name" value="Amdase"/>
    <property type="match status" value="1"/>
</dbReference>
<dbReference type="InterPro" id="IPR026286">
    <property type="entry name" value="MaiA/AMDase"/>
</dbReference>
<keyword evidence="1" id="KW-0413">Isomerase</keyword>
<gene>
    <name evidence="1" type="ORF">FH752_13710</name>
</gene>
<comment type="caution">
    <text evidence="1">The sequence shown here is derived from an EMBL/GenBank/DDBJ whole genome shotgun (WGS) entry which is preliminary data.</text>
</comment>
<protein>
    <submittedName>
        <fullName evidence="1">Maleate cis-trans isomerase</fullName>
    </submittedName>
</protein>
<evidence type="ECO:0000313" key="2">
    <source>
        <dbReference type="Proteomes" id="UP000431462"/>
    </source>
</evidence>
<dbReference type="EMBL" id="VENC01000012">
    <property type="protein sequence ID" value="MTI99669.1"/>
    <property type="molecule type" value="Genomic_DNA"/>
</dbReference>
<evidence type="ECO:0000313" key="1">
    <source>
        <dbReference type="EMBL" id="MTI99669.1"/>
    </source>
</evidence>
<name>A0A844HXA8_9GAMM</name>
<dbReference type="GO" id="GO:0016853">
    <property type="term" value="F:isomerase activity"/>
    <property type="evidence" value="ECO:0007669"/>
    <property type="project" value="UniProtKB-KW"/>
</dbReference>